<dbReference type="RefSeq" id="WP_182855471.1">
    <property type="nucleotide sequence ID" value="NZ_WMLF01000126.1"/>
</dbReference>
<dbReference type="InterPro" id="IPR011335">
    <property type="entry name" value="Restrct_endonuc-II-like"/>
</dbReference>
<reference evidence="4" key="1">
    <citation type="journal article" date="2020" name="Syst. Appl. Microbiol.">
        <title>Streptomyces alkaliterrae sp. nov., isolated from an alkaline soil, and emended descriptions of Streptomyces alkaliphilus, Streptomyces calidiresistens and Streptomyces durbertensis.</title>
        <authorList>
            <person name="Swiecimska M."/>
            <person name="Golinska P."/>
            <person name="Nouioui I."/>
            <person name="Wypij M."/>
            <person name="Rai M."/>
            <person name="Sangal V."/>
            <person name="Goodfellow M."/>
        </authorList>
    </citation>
    <scope>NUCLEOTIDE SEQUENCE [LARGE SCALE GENOMIC DNA]</scope>
    <source>
        <strain evidence="4">DSM 104538</strain>
    </source>
</reference>
<gene>
    <name evidence="3" type="ORF">GL263_11160</name>
</gene>
<dbReference type="GO" id="GO:0004519">
    <property type="term" value="F:endonuclease activity"/>
    <property type="evidence" value="ECO:0007669"/>
    <property type="project" value="UniProtKB-KW"/>
</dbReference>
<dbReference type="EMBL" id="WMLF01000126">
    <property type="protein sequence ID" value="MBB1244112.1"/>
    <property type="molecule type" value="Genomic_DNA"/>
</dbReference>
<dbReference type="PANTHER" id="PTHR35400">
    <property type="entry name" value="SLR1083 PROTEIN"/>
    <property type="match status" value="1"/>
</dbReference>
<sequence>MTAEPLASTPSDEELPEWFYPPEGGWTADDLDRLPPSAPRFELIDGAPVMRSPQTSFHSQVMRRLANAVELAAPPSLSVETDMSVRLGDRQRPEPDVLVADAATDPARTAYLPEEVVLAVEIVSEESRERDRKTKPLKYAEAGIRHFWRVEREGDQPVVHTYELDDTTGAYVATGIHRDKAVVPVPFPMEIDLTSLYRRWPAG</sequence>
<dbReference type="CDD" id="cd06260">
    <property type="entry name" value="DUF820-like"/>
    <property type="match status" value="1"/>
</dbReference>
<name>A0ABR6EGA0_9ACTN</name>
<protein>
    <submittedName>
        <fullName evidence="3">Uma2 family endonuclease</fullName>
    </submittedName>
</protein>
<keyword evidence="4" id="KW-1185">Reference proteome</keyword>
<keyword evidence="3" id="KW-0540">Nuclease</keyword>
<keyword evidence="3" id="KW-0255">Endonuclease</keyword>
<dbReference type="Gene3D" id="3.90.1570.10">
    <property type="entry name" value="tt1808, chain A"/>
    <property type="match status" value="1"/>
</dbReference>
<dbReference type="SUPFAM" id="SSF52980">
    <property type="entry name" value="Restriction endonuclease-like"/>
    <property type="match status" value="1"/>
</dbReference>
<feature type="domain" description="Putative restriction endonuclease" evidence="2">
    <location>
        <begin position="29"/>
        <end position="190"/>
    </location>
</feature>
<evidence type="ECO:0000313" key="4">
    <source>
        <dbReference type="Proteomes" id="UP000766698"/>
    </source>
</evidence>
<comment type="caution">
    <text evidence="3">The sequence shown here is derived from an EMBL/GenBank/DDBJ whole genome shotgun (WGS) entry which is preliminary data.</text>
</comment>
<keyword evidence="3" id="KW-0378">Hydrolase</keyword>
<evidence type="ECO:0000259" key="2">
    <source>
        <dbReference type="Pfam" id="PF05685"/>
    </source>
</evidence>
<dbReference type="InterPro" id="IPR012296">
    <property type="entry name" value="Nuclease_put_TT1808"/>
</dbReference>
<organism evidence="3 4">
    <name type="scientific">Streptomyces durbertensis</name>
    <dbReference type="NCBI Taxonomy" id="2448886"/>
    <lineage>
        <taxon>Bacteria</taxon>
        <taxon>Bacillati</taxon>
        <taxon>Actinomycetota</taxon>
        <taxon>Actinomycetes</taxon>
        <taxon>Kitasatosporales</taxon>
        <taxon>Streptomycetaceae</taxon>
        <taxon>Streptomyces</taxon>
    </lineage>
</organism>
<dbReference type="InterPro" id="IPR008538">
    <property type="entry name" value="Uma2"/>
</dbReference>
<feature type="region of interest" description="Disordered" evidence="1">
    <location>
        <begin position="1"/>
        <end position="30"/>
    </location>
</feature>
<proteinExistence type="predicted"/>
<evidence type="ECO:0000313" key="3">
    <source>
        <dbReference type="EMBL" id="MBB1244112.1"/>
    </source>
</evidence>
<dbReference type="Proteomes" id="UP000766698">
    <property type="component" value="Unassembled WGS sequence"/>
</dbReference>
<accession>A0ABR6EGA0</accession>
<evidence type="ECO:0000256" key="1">
    <source>
        <dbReference type="SAM" id="MobiDB-lite"/>
    </source>
</evidence>
<dbReference type="Pfam" id="PF05685">
    <property type="entry name" value="Uma2"/>
    <property type="match status" value="1"/>
</dbReference>
<dbReference type="PANTHER" id="PTHR35400:SF3">
    <property type="entry name" value="SLL1072 PROTEIN"/>
    <property type="match status" value="1"/>
</dbReference>